<feature type="region of interest" description="Disordered" evidence="1">
    <location>
        <begin position="328"/>
        <end position="362"/>
    </location>
</feature>
<accession>A0AA88GEV5</accession>
<dbReference type="EMBL" id="PYSW02000047">
    <property type="protein sequence ID" value="KAG2374185.1"/>
    <property type="molecule type" value="Genomic_DNA"/>
</dbReference>
<dbReference type="PANTHER" id="PTHR14215:SF0">
    <property type="entry name" value="WH2 DOMAIN-CONTAINING PROTEIN"/>
    <property type="match status" value="1"/>
</dbReference>
<gene>
    <name evidence="2" type="ORF">C9374_011022</name>
</gene>
<feature type="compositionally biased region" description="Low complexity" evidence="1">
    <location>
        <begin position="162"/>
        <end position="181"/>
    </location>
</feature>
<reference evidence="2 3" key="1">
    <citation type="journal article" date="2018" name="BMC Genomics">
        <title>The genome of Naegleria lovaniensis, the basis for a comparative approach to unravel pathogenicity factors of the human pathogenic amoeba N. fowleri.</title>
        <authorList>
            <person name="Liechti N."/>
            <person name="Schurch N."/>
            <person name="Bruggmann R."/>
            <person name="Wittwer M."/>
        </authorList>
    </citation>
    <scope>NUCLEOTIDE SEQUENCE [LARGE SCALE GENOMIC DNA]</scope>
    <source>
        <strain evidence="2 3">ATCC 30569</strain>
    </source>
</reference>
<organism evidence="2 3">
    <name type="scientific">Naegleria lovaniensis</name>
    <name type="common">Amoeba</name>
    <dbReference type="NCBI Taxonomy" id="51637"/>
    <lineage>
        <taxon>Eukaryota</taxon>
        <taxon>Discoba</taxon>
        <taxon>Heterolobosea</taxon>
        <taxon>Tetramitia</taxon>
        <taxon>Eutetramitia</taxon>
        <taxon>Vahlkampfiidae</taxon>
        <taxon>Naegleria</taxon>
    </lineage>
</organism>
<dbReference type="RefSeq" id="XP_044543359.1">
    <property type="nucleotide sequence ID" value="XM_044686632.1"/>
</dbReference>
<feature type="compositionally biased region" description="Polar residues" evidence="1">
    <location>
        <begin position="90"/>
        <end position="99"/>
    </location>
</feature>
<sequence length="408" mass="44757">MNKSQSKTGSVSSSSSPAMGERVFLFLWAFLSNTRDWIMEYTHDVFNAITQNYDEKTLKEMKERKRRKKAYLQRLKHQMGYFTPERKTKSQQGGPNSSPLEPLDSISKMEDLESQLMMLKEQIAMVARAEKQQQTNSNASSSLLGGGGSSSELSSRRKKTKSSSSSRNHNAAESAMMSSSNIPPPPPMSSSFVGTKTVCTSSNIPPPPPVMTSNIPPPPPIMMTPSKSFGVAKPIQTQSNDIVHSSSHDDEHDTASILTAKPKNSQPLKHSMSIADLIKNSGSVKLRPIQKSPGGTPMRKSTSNIQGELFAAIKNKFSSVHKLQKQDCEDESDVESSSSFTCSPVKQQQQPTKPLTSSSPMVKSQAKIASSTAVSYTTTTNDLLDKENLSPQTKFAMARRNIAKLFEK</sequence>
<feature type="region of interest" description="Disordered" evidence="1">
    <location>
        <begin position="78"/>
        <end position="104"/>
    </location>
</feature>
<protein>
    <submittedName>
        <fullName evidence="2">Uncharacterized protein</fullName>
    </submittedName>
</protein>
<dbReference type="AlphaFoldDB" id="A0AA88GEV5"/>
<dbReference type="PANTHER" id="PTHR14215">
    <property type="entry name" value="PROTEIN OF UNKNOWN FUNCTION DUF729"/>
    <property type="match status" value="1"/>
</dbReference>
<proteinExistence type="predicted"/>
<dbReference type="InterPro" id="IPR007972">
    <property type="entry name" value="Mtfr1"/>
</dbReference>
<evidence type="ECO:0000313" key="3">
    <source>
        <dbReference type="Proteomes" id="UP000816034"/>
    </source>
</evidence>
<keyword evidence="3" id="KW-1185">Reference proteome</keyword>
<evidence type="ECO:0000313" key="2">
    <source>
        <dbReference type="EMBL" id="KAG2374185.1"/>
    </source>
</evidence>
<evidence type="ECO:0000256" key="1">
    <source>
        <dbReference type="SAM" id="MobiDB-lite"/>
    </source>
</evidence>
<comment type="caution">
    <text evidence="2">The sequence shown here is derived from an EMBL/GenBank/DDBJ whole genome shotgun (WGS) entry which is preliminary data.</text>
</comment>
<dbReference type="GeneID" id="68103476"/>
<name>A0AA88GEV5_NAELO</name>
<feature type="compositionally biased region" description="Polar residues" evidence="1">
    <location>
        <begin position="340"/>
        <end position="362"/>
    </location>
</feature>
<feature type="region of interest" description="Disordered" evidence="1">
    <location>
        <begin position="128"/>
        <end position="210"/>
    </location>
</feature>
<dbReference type="Proteomes" id="UP000816034">
    <property type="component" value="Unassembled WGS sequence"/>
</dbReference>